<comment type="caution">
    <text evidence="1">The sequence shown here is derived from an EMBL/GenBank/DDBJ whole genome shotgun (WGS) entry which is preliminary data.</text>
</comment>
<dbReference type="SUPFAM" id="SSF52540">
    <property type="entry name" value="P-loop containing nucleoside triphosphate hydrolases"/>
    <property type="match status" value="1"/>
</dbReference>
<proteinExistence type="predicted"/>
<evidence type="ECO:0000313" key="1">
    <source>
        <dbReference type="EMBL" id="KZE68040.1"/>
    </source>
</evidence>
<keyword evidence="2" id="KW-1185">Reference proteome</keyword>
<protein>
    <recommendedName>
        <fullName evidence="3">ParA family protein</fullName>
    </recommendedName>
</protein>
<evidence type="ECO:0008006" key="3">
    <source>
        <dbReference type="Google" id="ProtNLM"/>
    </source>
</evidence>
<reference evidence="2" key="1">
    <citation type="submission" date="2016-01" db="EMBL/GenBank/DDBJ databases">
        <title>Draft genome of Chromobacterium sp. F49.</title>
        <authorList>
            <person name="Hong K.W."/>
        </authorList>
    </citation>
    <scope>NUCLEOTIDE SEQUENCE [LARGE SCALE GENOMIC DNA]</scope>
    <source>
        <strain evidence="2">P7IIIA</strain>
    </source>
</reference>
<dbReference type="Gene3D" id="3.40.50.300">
    <property type="entry name" value="P-loop containing nucleotide triphosphate hydrolases"/>
    <property type="match status" value="1"/>
</dbReference>
<dbReference type="InterPro" id="IPR027417">
    <property type="entry name" value="P-loop_NTPase"/>
</dbReference>
<evidence type="ECO:0000313" key="2">
    <source>
        <dbReference type="Proteomes" id="UP000076567"/>
    </source>
</evidence>
<accession>A0A165NXE1</accession>
<dbReference type="Proteomes" id="UP000076567">
    <property type="component" value="Unassembled WGS sequence"/>
</dbReference>
<organism evidence="1 2">
    <name type="scientific">Fictibacillus phosphorivorans</name>
    <dbReference type="NCBI Taxonomy" id="1221500"/>
    <lineage>
        <taxon>Bacteria</taxon>
        <taxon>Bacillati</taxon>
        <taxon>Bacillota</taxon>
        <taxon>Bacilli</taxon>
        <taxon>Bacillales</taxon>
        <taxon>Fictibacillaceae</taxon>
        <taxon>Fictibacillus</taxon>
    </lineage>
</organism>
<dbReference type="RefSeq" id="WP_066238632.1">
    <property type="nucleotide sequence ID" value="NZ_LRFC01000006.1"/>
</dbReference>
<dbReference type="AlphaFoldDB" id="A0A165NXE1"/>
<sequence length="386" mass="44358">MDIVIISKDSTYKELFLQQEDIKVALRWDDLKKPTIDIDVVFLDGEVIDIHQFSSIREQFPTIPVFYKPKSINSDQIMKNVSRVCAAHKITMLSEHLTPEQVVTEVINKISNKSDYLSKRIISFFGTHSGAGVSTTVFNLARSLSQKVDERVLVLSLNSWDPADYFYHYNGHYLNDLKVDLKTNSLTPFRLQEAVSFNLSFYHLAGNRDIKMQRFYQPYEIEHLIKVAQEVFDVILIDAGTHFDTAPTVQAYLSSNLKFLVTNQEEKGYRGYFPYVYQQLIEPIGGKSEEFMLVINKFQPANTLISEKSLEDELEMTKAVTLPDVGDLGAISAYQKRLLYDDISDSHYTKNLDLLSNLIISECQLKEKVNIDTDRKEKKGLFSLFK</sequence>
<dbReference type="OrthoDB" id="2791974at2"/>
<name>A0A165NXE1_9BACL</name>
<gene>
    <name evidence="1" type="ORF">AWM68_17880</name>
</gene>
<dbReference type="EMBL" id="LRFC01000006">
    <property type="protein sequence ID" value="KZE68040.1"/>
    <property type="molecule type" value="Genomic_DNA"/>
</dbReference>